<feature type="non-terminal residue" evidence="3">
    <location>
        <position position="727"/>
    </location>
</feature>
<evidence type="ECO:0000256" key="1">
    <source>
        <dbReference type="ARBA" id="ARBA00010872"/>
    </source>
</evidence>
<sequence length="727" mass="79577">MDHQEREQELAAKLLLDYSSQIRDEFVPLPDRTDQDISSDYSTPTGSLESPSIPPSLSSRSSADEHQHHHHPHYYHHHNNYLHDTHVRFDTVPSNNYDTAWLSSTTTTTLTNDTKDIDVPVIRTAPCNSLKFVAVHLGVGIFRKVNHDEFKCLAKDVCSNIMSMSTQEYDEQGIPLNSELQLDAVEAVAQLVRQLEDNPLVNCGYGSNLNMRGTVECDASLMSGLTHRWVGVGSVSGCKNPILLAKQLYDLQAIPRPLHLVQPNLLVGQGAKHWMRENCPHLATSDSQLISSRAFKIYCKLKSSYDAAVKNYQVQANDTAPSTFKDSDMSGSLVNIFNDHHNGLESPDSAISPQPTTLVTNSCSAAFSKTKPQDTNGTSVVIHPAELDHGSYCRKMNDLRGNSMDHKQRLNISAQSNSGEAIYRTSMVPAHQLEQKSNGYNANTITITDTSAKSSSIENYTHDTHMSCDESPSLAETLYNRLDTVGAIAVDCNNNVACAISSGGIHLKANGRIGQAATPGAGCWAQNSVAVTTSGVGEFISTTLLARQLHTCLTKSQNSIFINGKINDIELVNRELKSCLNNEFLSSPALSHVDPAGRMSGFLALTLQGPDNLILSYGHNTTGMCVGFMSSADSEASSLISLRDDTRVIEESQSTSSPSEGEYCTKARGLDEETISMREQAHAQTQTPNRQSGPTFITNTKDNHVVLRYFTSQCDCLGQSDAYHQVY</sequence>
<evidence type="ECO:0000313" key="3">
    <source>
        <dbReference type="EMBL" id="KAG9508540.1"/>
    </source>
</evidence>
<feature type="compositionally biased region" description="Polar residues" evidence="2">
    <location>
        <begin position="36"/>
        <end position="46"/>
    </location>
</feature>
<dbReference type="InterPro" id="IPR000246">
    <property type="entry name" value="Peptidase_T2"/>
</dbReference>
<organism evidence="3 4">
    <name type="scientific">Fragariocoptes setiger</name>
    <dbReference type="NCBI Taxonomy" id="1670756"/>
    <lineage>
        <taxon>Eukaryota</taxon>
        <taxon>Metazoa</taxon>
        <taxon>Ecdysozoa</taxon>
        <taxon>Arthropoda</taxon>
        <taxon>Chelicerata</taxon>
        <taxon>Arachnida</taxon>
        <taxon>Acari</taxon>
        <taxon>Acariformes</taxon>
        <taxon>Trombidiformes</taxon>
        <taxon>Prostigmata</taxon>
        <taxon>Eupodina</taxon>
        <taxon>Eriophyoidea</taxon>
        <taxon>Phytoptidae</taxon>
        <taxon>Fragariocoptes</taxon>
    </lineage>
</organism>
<dbReference type="InterPro" id="IPR037464">
    <property type="entry name" value="Taspase1"/>
</dbReference>
<comment type="similarity">
    <text evidence="1">Belongs to the Ntn-hydrolase family.</text>
</comment>
<dbReference type="Gene3D" id="3.60.20.30">
    <property type="entry name" value="(Glycosyl)asparaginase"/>
    <property type="match status" value="1"/>
</dbReference>
<dbReference type="InterPro" id="IPR029055">
    <property type="entry name" value="Ntn_hydrolases_N"/>
</dbReference>
<evidence type="ECO:0000313" key="4">
    <source>
        <dbReference type="Proteomes" id="UP000825002"/>
    </source>
</evidence>
<reference evidence="3 4" key="1">
    <citation type="submission" date="2020-10" db="EMBL/GenBank/DDBJ databases">
        <authorList>
            <person name="Klimov P.B."/>
            <person name="Dyachkov S.M."/>
            <person name="Chetverikov P.E."/>
        </authorList>
    </citation>
    <scope>NUCLEOTIDE SEQUENCE [LARGE SCALE GENOMIC DNA]</scope>
    <source>
        <strain evidence="3">BMOC 18-1129-001#AD2665</strain>
        <tissue evidence="3">Entire mites</tissue>
    </source>
</reference>
<comment type="caution">
    <text evidence="3">The sequence shown here is derived from an EMBL/GenBank/DDBJ whole genome shotgun (WGS) entry which is preliminary data.</text>
</comment>
<dbReference type="EMBL" id="JAIFTH010001423">
    <property type="protein sequence ID" value="KAG9508540.1"/>
    <property type="molecule type" value="Genomic_DNA"/>
</dbReference>
<gene>
    <name evidence="3" type="primary">TASP1</name>
    <name evidence="3" type="ORF">GZH46_02960</name>
</gene>
<dbReference type="SUPFAM" id="SSF56235">
    <property type="entry name" value="N-terminal nucleophile aminohydrolases (Ntn hydrolases)"/>
    <property type="match status" value="1"/>
</dbReference>
<dbReference type="PANTHER" id="PTHR10188:SF8">
    <property type="entry name" value="THREONINE ASPARTASE 1"/>
    <property type="match status" value="1"/>
</dbReference>
<dbReference type="Proteomes" id="UP000825002">
    <property type="component" value="Unassembled WGS sequence"/>
</dbReference>
<dbReference type="PANTHER" id="PTHR10188">
    <property type="entry name" value="L-ASPARAGINASE"/>
    <property type="match status" value="1"/>
</dbReference>
<feature type="compositionally biased region" description="Basic and acidic residues" evidence="2">
    <location>
        <begin position="26"/>
        <end position="35"/>
    </location>
</feature>
<evidence type="ECO:0000256" key="2">
    <source>
        <dbReference type="SAM" id="MobiDB-lite"/>
    </source>
</evidence>
<proteinExistence type="inferred from homology"/>
<feature type="compositionally biased region" description="Low complexity" evidence="2">
    <location>
        <begin position="47"/>
        <end position="61"/>
    </location>
</feature>
<keyword evidence="4" id="KW-1185">Reference proteome</keyword>
<dbReference type="CDD" id="cd04514">
    <property type="entry name" value="Taspase1_like"/>
    <property type="match status" value="1"/>
</dbReference>
<feature type="compositionally biased region" description="Basic residues" evidence="2">
    <location>
        <begin position="68"/>
        <end position="77"/>
    </location>
</feature>
<protein>
    <submittedName>
        <fullName evidence="3">Threonine aspartase 1</fullName>
    </submittedName>
</protein>
<accession>A0ABQ7S561</accession>
<name>A0ABQ7S561_9ACAR</name>
<dbReference type="Pfam" id="PF01112">
    <property type="entry name" value="Asparaginase_2"/>
    <property type="match status" value="2"/>
</dbReference>
<feature type="region of interest" description="Disordered" evidence="2">
    <location>
        <begin position="26"/>
        <end position="77"/>
    </location>
</feature>